<organism evidence="1 2">
    <name type="scientific">Parthenolecanium corni</name>
    <dbReference type="NCBI Taxonomy" id="536013"/>
    <lineage>
        <taxon>Eukaryota</taxon>
        <taxon>Metazoa</taxon>
        <taxon>Ecdysozoa</taxon>
        <taxon>Arthropoda</taxon>
        <taxon>Hexapoda</taxon>
        <taxon>Insecta</taxon>
        <taxon>Pterygota</taxon>
        <taxon>Neoptera</taxon>
        <taxon>Paraneoptera</taxon>
        <taxon>Hemiptera</taxon>
        <taxon>Sternorrhyncha</taxon>
        <taxon>Coccoidea</taxon>
        <taxon>Coccidae</taxon>
        <taxon>Parthenolecanium</taxon>
    </lineage>
</organism>
<evidence type="ECO:0000313" key="2">
    <source>
        <dbReference type="Proteomes" id="UP001367676"/>
    </source>
</evidence>
<proteinExistence type="predicted"/>
<gene>
    <name evidence="1" type="ORF">V9T40_007484</name>
</gene>
<evidence type="ECO:0000313" key="1">
    <source>
        <dbReference type="EMBL" id="KAK7592732.1"/>
    </source>
</evidence>
<name>A0AAN9TLD9_9HEMI</name>
<protein>
    <submittedName>
        <fullName evidence="1">Uncharacterized protein</fullName>
    </submittedName>
</protein>
<comment type="caution">
    <text evidence="1">The sequence shown here is derived from an EMBL/GenBank/DDBJ whole genome shotgun (WGS) entry which is preliminary data.</text>
</comment>
<reference evidence="1 2" key="1">
    <citation type="submission" date="2024-03" db="EMBL/GenBank/DDBJ databases">
        <title>Adaptation during the transition from Ophiocordyceps entomopathogen to insect associate is accompanied by gene loss and intensified selection.</title>
        <authorList>
            <person name="Ward C.M."/>
            <person name="Onetto C.A."/>
            <person name="Borneman A.R."/>
        </authorList>
    </citation>
    <scope>NUCLEOTIDE SEQUENCE [LARGE SCALE GENOMIC DNA]</scope>
    <source>
        <strain evidence="1">AWRI1</strain>
        <tissue evidence="1">Single Adult Female</tissue>
    </source>
</reference>
<keyword evidence="2" id="KW-1185">Reference proteome</keyword>
<sequence>MRCSPISLFDYKCVASFAIAAATAAAAAAASSAQLLPRIAALFRSATRRVACVRCDAMRYATLIILASLEAATSAAALGPIRIAASPVHSVHRPPSTVYVASCGEGDILARWPRGVCSRPPRRKKTRRIEPLCAEAQQPASLNLSYTYCRRSRSRSRSSWSAAATRRQLGLFELNTPRRDETRRDETVGHEIWPKMYSRRNFTIN</sequence>
<dbReference type="AlphaFoldDB" id="A0AAN9TLD9"/>
<dbReference type="EMBL" id="JBBCAQ010000020">
    <property type="protein sequence ID" value="KAK7592732.1"/>
    <property type="molecule type" value="Genomic_DNA"/>
</dbReference>
<accession>A0AAN9TLD9</accession>
<dbReference type="Proteomes" id="UP001367676">
    <property type="component" value="Unassembled WGS sequence"/>
</dbReference>